<proteinExistence type="inferred from homology"/>
<accession>A0A8K0KAB7</accession>
<reference evidence="8" key="1">
    <citation type="submission" date="2013-04" db="EMBL/GenBank/DDBJ databases">
        <authorList>
            <person name="Qu J."/>
            <person name="Murali S.C."/>
            <person name="Bandaranaike D."/>
            <person name="Bellair M."/>
            <person name="Blankenburg K."/>
            <person name="Chao H."/>
            <person name="Dinh H."/>
            <person name="Doddapaneni H."/>
            <person name="Downs B."/>
            <person name="Dugan-Rocha S."/>
            <person name="Elkadiri S."/>
            <person name="Gnanaolivu R.D."/>
            <person name="Hernandez B."/>
            <person name="Javaid M."/>
            <person name="Jayaseelan J.C."/>
            <person name="Lee S."/>
            <person name="Li M."/>
            <person name="Ming W."/>
            <person name="Munidasa M."/>
            <person name="Muniz J."/>
            <person name="Nguyen L."/>
            <person name="Ongeri F."/>
            <person name="Osuji N."/>
            <person name="Pu L.-L."/>
            <person name="Puazo M."/>
            <person name="Qu C."/>
            <person name="Quiroz J."/>
            <person name="Raj R."/>
            <person name="Weissenberger G."/>
            <person name="Xin Y."/>
            <person name="Zou X."/>
            <person name="Han Y."/>
            <person name="Richards S."/>
            <person name="Worley K."/>
            <person name="Muzny D."/>
            <person name="Gibbs R."/>
        </authorList>
    </citation>
    <scope>NUCLEOTIDE SEQUENCE</scope>
    <source>
        <strain evidence="8">Sampled in the wild</strain>
    </source>
</reference>
<evidence type="ECO:0000313" key="8">
    <source>
        <dbReference type="EMBL" id="KAG8230738.1"/>
    </source>
</evidence>
<comment type="caution">
    <text evidence="8">The sequence shown here is derived from an EMBL/GenBank/DDBJ whole genome shotgun (WGS) entry which is preliminary data.</text>
</comment>
<keyword evidence="5" id="KW-1133">Transmembrane helix</keyword>
<evidence type="ECO:0000256" key="6">
    <source>
        <dbReference type="ARBA" id="ARBA00023136"/>
    </source>
</evidence>
<dbReference type="Proteomes" id="UP000792457">
    <property type="component" value="Unassembled WGS sequence"/>
</dbReference>
<evidence type="ECO:0000256" key="2">
    <source>
        <dbReference type="ARBA" id="ARBA00010532"/>
    </source>
</evidence>
<dbReference type="PANTHER" id="PTHR11923">
    <property type="entry name" value="SCAVENGER RECEPTOR CLASS B TYPE-1 SR-B1"/>
    <property type="match status" value="1"/>
</dbReference>
<dbReference type="Pfam" id="PF01130">
    <property type="entry name" value="CD36"/>
    <property type="match status" value="1"/>
</dbReference>
<sequence>MASVLESSSYFTKVGFNLIVRQTKSEAIVKMTAEEFMFGYKDPLVGLGNTLLPSWIHFEKLGLIDRMYDFGDDTVTIYTGDTDFRKAGLMERYNGLTYMPQWQSEPCNTVSDTHDGTKYPNFVSRNETLILYRKPFCRGVPQ</sequence>
<evidence type="ECO:0000256" key="3">
    <source>
        <dbReference type="ARBA" id="ARBA00022475"/>
    </source>
</evidence>
<feature type="non-terminal residue" evidence="8">
    <location>
        <position position="1"/>
    </location>
</feature>
<dbReference type="AlphaFoldDB" id="A0A8K0KAB7"/>
<dbReference type="OrthoDB" id="18585at2759"/>
<keyword evidence="3" id="KW-1003">Cell membrane</keyword>
<comment type="subcellular location">
    <subcellularLocation>
        <location evidence="1">Cell membrane</location>
    </subcellularLocation>
</comment>
<organism evidence="8 9">
    <name type="scientific">Ladona fulva</name>
    <name type="common">Scarce chaser dragonfly</name>
    <name type="synonym">Libellula fulva</name>
    <dbReference type="NCBI Taxonomy" id="123851"/>
    <lineage>
        <taxon>Eukaryota</taxon>
        <taxon>Metazoa</taxon>
        <taxon>Ecdysozoa</taxon>
        <taxon>Arthropoda</taxon>
        <taxon>Hexapoda</taxon>
        <taxon>Insecta</taxon>
        <taxon>Pterygota</taxon>
        <taxon>Palaeoptera</taxon>
        <taxon>Odonata</taxon>
        <taxon>Epiprocta</taxon>
        <taxon>Anisoptera</taxon>
        <taxon>Libelluloidea</taxon>
        <taxon>Libellulidae</taxon>
        <taxon>Ladona</taxon>
    </lineage>
</organism>
<dbReference type="GO" id="GO:0005886">
    <property type="term" value="C:plasma membrane"/>
    <property type="evidence" value="ECO:0007669"/>
    <property type="project" value="UniProtKB-SubCell"/>
</dbReference>
<dbReference type="GO" id="GO:0005044">
    <property type="term" value="F:scavenger receptor activity"/>
    <property type="evidence" value="ECO:0007669"/>
    <property type="project" value="TreeGrafter"/>
</dbReference>
<dbReference type="EMBL" id="KZ308507">
    <property type="protein sequence ID" value="KAG8230738.1"/>
    <property type="molecule type" value="Genomic_DNA"/>
</dbReference>
<keyword evidence="9" id="KW-1185">Reference proteome</keyword>
<comment type="similarity">
    <text evidence="2">Belongs to the CD36 family.</text>
</comment>
<dbReference type="PANTHER" id="PTHR11923:SF67">
    <property type="entry name" value="RE68569P"/>
    <property type="match status" value="1"/>
</dbReference>
<dbReference type="GO" id="GO:0005737">
    <property type="term" value="C:cytoplasm"/>
    <property type="evidence" value="ECO:0007669"/>
    <property type="project" value="TreeGrafter"/>
</dbReference>
<evidence type="ECO:0000256" key="5">
    <source>
        <dbReference type="ARBA" id="ARBA00022989"/>
    </source>
</evidence>
<gene>
    <name evidence="8" type="ORF">J437_LFUL011073</name>
</gene>
<protein>
    <submittedName>
        <fullName evidence="8">Uncharacterized protein</fullName>
    </submittedName>
</protein>
<evidence type="ECO:0000256" key="1">
    <source>
        <dbReference type="ARBA" id="ARBA00004236"/>
    </source>
</evidence>
<keyword evidence="6" id="KW-0472">Membrane</keyword>
<keyword evidence="7" id="KW-0325">Glycoprotein</keyword>
<reference evidence="8" key="2">
    <citation type="submission" date="2017-10" db="EMBL/GenBank/DDBJ databases">
        <title>Ladona fulva Genome sequencing and assembly.</title>
        <authorList>
            <person name="Murali S."/>
            <person name="Richards S."/>
            <person name="Bandaranaike D."/>
            <person name="Bellair M."/>
            <person name="Blankenburg K."/>
            <person name="Chao H."/>
            <person name="Dinh H."/>
            <person name="Doddapaneni H."/>
            <person name="Dugan-Rocha S."/>
            <person name="Elkadiri S."/>
            <person name="Gnanaolivu R."/>
            <person name="Hernandez B."/>
            <person name="Skinner E."/>
            <person name="Javaid M."/>
            <person name="Lee S."/>
            <person name="Li M."/>
            <person name="Ming W."/>
            <person name="Munidasa M."/>
            <person name="Muniz J."/>
            <person name="Nguyen L."/>
            <person name="Hughes D."/>
            <person name="Osuji N."/>
            <person name="Pu L.-L."/>
            <person name="Puazo M."/>
            <person name="Qu C."/>
            <person name="Quiroz J."/>
            <person name="Raj R."/>
            <person name="Weissenberger G."/>
            <person name="Xin Y."/>
            <person name="Zou X."/>
            <person name="Han Y."/>
            <person name="Worley K."/>
            <person name="Muzny D."/>
            <person name="Gibbs R."/>
        </authorList>
    </citation>
    <scope>NUCLEOTIDE SEQUENCE</scope>
    <source>
        <strain evidence="8">Sampled in the wild</strain>
    </source>
</reference>
<dbReference type="InterPro" id="IPR002159">
    <property type="entry name" value="CD36_fam"/>
</dbReference>
<evidence type="ECO:0000313" key="9">
    <source>
        <dbReference type="Proteomes" id="UP000792457"/>
    </source>
</evidence>
<name>A0A8K0KAB7_LADFU</name>
<evidence type="ECO:0000256" key="7">
    <source>
        <dbReference type="ARBA" id="ARBA00023180"/>
    </source>
</evidence>
<evidence type="ECO:0000256" key="4">
    <source>
        <dbReference type="ARBA" id="ARBA00022692"/>
    </source>
</evidence>
<keyword evidence="4" id="KW-0812">Transmembrane</keyword>